<protein>
    <submittedName>
        <fullName evidence="1">Uncharacterized protein</fullName>
    </submittedName>
</protein>
<organism evidence="1 2">
    <name type="scientific">Geotrichum galactomycetum</name>
    <dbReference type="NCBI Taxonomy" id="27317"/>
    <lineage>
        <taxon>Eukaryota</taxon>
        <taxon>Fungi</taxon>
        <taxon>Dikarya</taxon>
        <taxon>Ascomycota</taxon>
        <taxon>Saccharomycotina</taxon>
        <taxon>Dipodascomycetes</taxon>
        <taxon>Dipodascales</taxon>
        <taxon>Dipodascaceae</taxon>
        <taxon>Geotrichum</taxon>
    </lineage>
</organism>
<feature type="non-terminal residue" evidence="1">
    <location>
        <position position="1"/>
    </location>
</feature>
<reference evidence="1 2" key="1">
    <citation type="journal article" date="2020" name="Front. Microbiol.">
        <title>Phenotypic and Genetic Characterization of the Cheese Ripening Yeast Geotrichum candidum.</title>
        <authorList>
            <person name="Perkins V."/>
            <person name="Vignola S."/>
            <person name="Lessard M.H."/>
            <person name="Plante P.L."/>
            <person name="Corbeil J."/>
            <person name="Dugat-Bony E."/>
            <person name="Frenette M."/>
            <person name="Labrie S."/>
        </authorList>
    </citation>
    <scope>NUCLEOTIDE SEQUENCE [LARGE SCALE GENOMIC DNA]</scope>
    <source>
        <strain evidence="1 2">LMA-1147</strain>
    </source>
</reference>
<sequence length="28" mass="3398">EAKKTIKKAFEEKHQAGKNQWFFTKLNF</sequence>
<evidence type="ECO:0000313" key="2">
    <source>
        <dbReference type="Proteomes" id="UP000744676"/>
    </source>
</evidence>
<keyword evidence="2" id="KW-1185">Reference proteome</keyword>
<name>A0ACB6UYC5_9ASCO</name>
<gene>
    <name evidence="1" type="ORF">D0Z00_004482</name>
</gene>
<accession>A0ACB6UYC5</accession>
<dbReference type="EMBL" id="QVQA01000347">
    <property type="protein sequence ID" value="KAF5092643.1"/>
    <property type="molecule type" value="Genomic_DNA"/>
</dbReference>
<dbReference type="Proteomes" id="UP000744676">
    <property type="component" value="Unassembled WGS sequence"/>
</dbReference>
<proteinExistence type="predicted"/>
<comment type="caution">
    <text evidence="1">The sequence shown here is derived from an EMBL/GenBank/DDBJ whole genome shotgun (WGS) entry which is preliminary data.</text>
</comment>
<evidence type="ECO:0000313" key="1">
    <source>
        <dbReference type="EMBL" id="KAF5092643.1"/>
    </source>
</evidence>